<protein>
    <submittedName>
        <fullName evidence="3">Uncharacterized conserved protein, contains Zn finger domain</fullName>
    </submittedName>
</protein>
<organism evidence="3 4">
    <name type="scientific">Nitrosomonas halophila</name>
    <dbReference type="NCBI Taxonomy" id="44576"/>
    <lineage>
        <taxon>Bacteria</taxon>
        <taxon>Pseudomonadati</taxon>
        <taxon>Pseudomonadota</taxon>
        <taxon>Betaproteobacteria</taxon>
        <taxon>Nitrosomonadales</taxon>
        <taxon>Nitrosomonadaceae</taxon>
        <taxon>Nitrosomonas</taxon>
    </lineage>
</organism>
<proteinExistence type="predicted"/>
<dbReference type="InterPro" id="IPR007527">
    <property type="entry name" value="Znf_SWIM"/>
</dbReference>
<dbReference type="EMBL" id="FNOY01000002">
    <property type="protein sequence ID" value="SDX50076.1"/>
    <property type="molecule type" value="Genomic_DNA"/>
</dbReference>
<feature type="domain" description="SWIM-type" evidence="2">
    <location>
        <begin position="56"/>
        <end position="93"/>
    </location>
</feature>
<dbReference type="PROSITE" id="PS50966">
    <property type="entry name" value="ZF_SWIM"/>
    <property type="match status" value="1"/>
</dbReference>
<evidence type="ECO:0000256" key="1">
    <source>
        <dbReference type="PROSITE-ProRule" id="PRU00325"/>
    </source>
</evidence>
<dbReference type="AlphaFoldDB" id="A0A1H3C7J7"/>
<dbReference type="GO" id="GO:0008270">
    <property type="term" value="F:zinc ion binding"/>
    <property type="evidence" value="ECO:0007669"/>
    <property type="project" value="UniProtKB-KW"/>
</dbReference>
<dbReference type="Pfam" id="PF04434">
    <property type="entry name" value="SWIM"/>
    <property type="match status" value="1"/>
</dbReference>
<keyword evidence="1" id="KW-0862">Zinc</keyword>
<evidence type="ECO:0000259" key="2">
    <source>
        <dbReference type="PROSITE" id="PS50966"/>
    </source>
</evidence>
<gene>
    <name evidence="3" type="ORF">SAMN05421881_100292</name>
</gene>
<evidence type="ECO:0000313" key="4">
    <source>
        <dbReference type="Proteomes" id="UP000198640"/>
    </source>
</evidence>
<reference evidence="3 4" key="1">
    <citation type="submission" date="2016-10" db="EMBL/GenBank/DDBJ databases">
        <authorList>
            <person name="de Groot N.N."/>
        </authorList>
    </citation>
    <scope>NUCLEOTIDE SEQUENCE [LARGE SCALE GENOMIC DNA]</scope>
    <source>
        <strain evidence="3 4">Nm1</strain>
    </source>
</reference>
<accession>A0A1H3C7J7</accession>
<keyword evidence="4" id="KW-1185">Reference proteome</keyword>
<dbReference type="OrthoDB" id="7187515at2"/>
<dbReference type="Proteomes" id="UP000198640">
    <property type="component" value="Unassembled WGS sequence"/>
</dbReference>
<dbReference type="RefSeq" id="WP_090411170.1">
    <property type="nucleotide sequence ID" value="NZ_FNOY01000002.1"/>
</dbReference>
<sequence>MCTIKNTLEGLTRQELLEWAGSKIYHRGEDYVKHVSQLSRTENGALAAWVSGSDRYATSVSRQDGGELHFDCSCPYDGWGPCKHVIAVLLAAIARQQQNKAIPLLDPQDDLFILLFDDSEEWAGADNNNPDTYLISEKDTQNRMADIASFLSGKSREALLALVIDLANKHPGVARQIRDAAQLETGHIDKVIRALRKDILKLTAEEAWFDSWRGRGDLPDYSPIEQQFQMLLDSGYPDAVLTLGEVLWEEGKEQVEQSQDEGETAMAIAACLDVVLQALPLTSLTPSEQLLWLIRHGLEDEFDLLTNTDEILNDSRYTEVHWHEVATALEKQLAQTQPRPEDFQTTYHRKQFVSLLCDAYARSGQQQQLIPLLEQEADRTKDYQALVETLLETGEQDRARQWCIHGFNKTIRDAPGIARGLQQQLRQLAEETGQFDLAAAYWAESFFAQPSKENYVKLRKAATKANSWPAVRDGILGFLQTGQRPIIGDQIQITWPLPEPEAAAPKSGNLRSGSFPDHNTLIEITLLEERHDDAIAHYQPLIKTQYRSWGIDQVLAQAVKASHPAISLQIWQSIVDRLIGQTKPKAYQEAATYLRQMRAVYQETHQPENWKGLITRLRTEHKAKRRLMEVLDMLEKS</sequence>
<keyword evidence="1" id="KW-0479">Metal-binding</keyword>
<evidence type="ECO:0000313" key="3">
    <source>
        <dbReference type="EMBL" id="SDX50076.1"/>
    </source>
</evidence>
<keyword evidence="1" id="KW-0863">Zinc-finger</keyword>
<name>A0A1H3C7J7_9PROT</name>